<keyword evidence="1" id="KW-0472">Membrane</keyword>
<feature type="transmembrane region" description="Helical" evidence="1">
    <location>
        <begin position="7"/>
        <end position="27"/>
    </location>
</feature>
<dbReference type="Proteomes" id="UP001500067">
    <property type="component" value="Unassembled WGS sequence"/>
</dbReference>
<dbReference type="EMBL" id="BAABFA010000001">
    <property type="protein sequence ID" value="GAA4459641.1"/>
    <property type="molecule type" value="Genomic_DNA"/>
</dbReference>
<organism evidence="2 3">
    <name type="scientific">Nemorincola caseinilytica</name>
    <dbReference type="NCBI Taxonomy" id="2054315"/>
    <lineage>
        <taxon>Bacteria</taxon>
        <taxon>Pseudomonadati</taxon>
        <taxon>Bacteroidota</taxon>
        <taxon>Chitinophagia</taxon>
        <taxon>Chitinophagales</taxon>
        <taxon>Chitinophagaceae</taxon>
        <taxon>Nemorincola</taxon>
    </lineage>
</organism>
<dbReference type="Pfam" id="PF09601">
    <property type="entry name" value="DUF2459"/>
    <property type="match status" value="1"/>
</dbReference>
<reference evidence="3" key="1">
    <citation type="journal article" date="2019" name="Int. J. Syst. Evol. Microbiol.">
        <title>The Global Catalogue of Microorganisms (GCM) 10K type strain sequencing project: providing services to taxonomists for standard genome sequencing and annotation.</title>
        <authorList>
            <consortium name="The Broad Institute Genomics Platform"/>
            <consortium name="The Broad Institute Genome Sequencing Center for Infectious Disease"/>
            <person name="Wu L."/>
            <person name="Ma J."/>
        </authorList>
    </citation>
    <scope>NUCLEOTIDE SEQUENCE [LARGE SCALE GENOMIC DNA]</scope>
    <source>
        <strain evidence="3">JCM 32105</strain>
    </source>
</reference>
<evidence type="ECO:0000313" key="3">
    <source>
        <dbReference type="Proteomes" id="UP001500067"/>
    </source>
</evidence>
<keyword evidence="1" id="KW-0812">Transmembrane</keyword>
<accession>A0ABP8N4A7</accession>
<sequence length="228" mass="25845">MKRTICIAFRIAGISMLSFIVFTLLYLSGAYVCSRIAIGRDSDRGEDVAIYIKTNGVHTDIVVPVHTALAHWSHEVPYCNTRGCDTTCGYLAVGWGDKGFYLRTPTWADLKFSVAFNAAFWCSTTAMHATYYPKMMEGPNCRKIMISNVQYARLVQYIRNSFRQDEGGHFMNIPTEARYGNNDAFYEGTGTYSLFRTCNTWANTALAACGQKHCLWTIFDTPIFDKYR</sequence>
<dbReference type="RefSeq" id="WP_345076861.1">
    <property type="nucleotide sequence ID" value="NZ_BAABFA010000001.1"/>
</dbReference>
<keyword evidence="1" id="KW-1133">Transmembrane helix</keyword>
<gene>
    <name evidence="2" type="ORF">GCM10023093_00980</name>
</gene>
<dbReference type="InterPro" id="IPR011727">
    <property type="entry name" value="CHP02117"/>
</dbReference>
<name>A0ABP8N4A7_9BACT</name>
<protein>
    <submittedName>
        <fullName evidence="2">TIGR02117 family protein</fullName>
    </submittedName>
</protein>
<proteinExistence type="predicted"/>
<keyword evidence="3" id="KW-1185">Reference proteome</keyword>
<evidence type="ECO:0000256" key="1">
    <source>
        <dbReference type="SAM" id="Phobius"/>
    </source>
</evidence>
<evidence type="ECO:0000313" key="2">
    <source>
        <dbReference type="EMBL" id="GAA4459641.1"/>
    </source>
</evidence>
<dbReference type="NCBIfam" id="TIGR02117">
    <property type="entry name" value="chp_urease_rgn"/>
    <property type="match status" value="1"/>
</dbReference>
<comment type="caution">
    <text evidence="2">The sequence shown here is derived from an EMBL/GenBank/DDBJ whole genome shotgun (WGS) entry which is preliminary data.</text>
</comment>